<dbReference type="PANTHER" id="PTHR19143">
    <property type="entry name" value="FIBRINOGEN/TENASCIN/ANGIOPOEITIN"/>
    <property type="match status" value="1"/>
</dbReference>
<evidence type="ECO:0000259" key="1">
    <source>
        <dbReference type="PROSITE" id="PS51406"/>
    </source>
</evidence>
<dbReference type="PANTHER" id="PTHR19143:SF327">
    <property type="entry name" value="FI21813P1-RELATED"/>
    <property type="match status" value="1"/>
</dbReference>
<feature type="domain" description="Fibrinogen C-terminal" evidence="1">
    <location>
        <begin position="10"/>
        <end position="221"/>
    </location>
</feature>
<dbReference type="SMART" id="SM00186">
    <property type="entry name" value="FBG"/>
    <property type="match status" value="1"/>
</dbReference>
<organism evidence="2 3">
    <name type="scientific">Pinctada imbricata</name>
    <name type="common">Atlantic pearl-oyster</name>
    <name type="synonym">Pinctada martensii</name>
    <dbReference type="NCBI Taxonomy" id="66713"/>
    <lineage>
        <taxon>Eukaryota</taxon>
        <taxon>Metazoa</taxon>
        <taxon>Spiralia</taxon>
        <taxon>Lophotrochozoa</taxon>
        <taxon>Mollusca</taxon>
        <taxon>Bivalvia</taxon>
        <taxon>Autobranchia</taxon>
        <taxon>Pteriomorphia</taxon>
        <taxon>Pterioida</taxon>
        <taxon>Pterioidea</taxon>
        <taxon>Pteriidae</taxon>
        <taxon>Pinctada</taxon>
    </lineage>
</organism>
<dbReference type="Proteomes" id="UP001186944">
    <property type="component" value="Unassembled WGS sequence"/>
</dbReference>
<dbReference type="Gene3D" id="3.90.215.10">
    <property type="entry name" value="Gamma Fibrinogen, chain A, domain 1"/>
    <property type="match status" value="1"/>
</dbReference>
<sequence>MDIRCRLWTAICHASSKWCGYPGLRAHKPLTSPVTQRSRRTYNCGAKQPPHCYIGQRFSWDSMFNRTWDDYKAGFGNADGEYYVGNEIIRTLAKLGKSDVYFKLTDKGDRVVHASWKNFSIGPESDGYRLTFDRLTYSGDAGNTLNNTNPWYTHYNMEFTTSDKDADTYTSGNCADLTQGGWWFSGCYSVDLTAMTPANFVWLKDDGYYELKHAVMMIKRE</sequence>
<comment type="caution">
    <text evidence="2">The sequence shown here is derived from an EMBL/GenBank/DDBJ whole genome shotgun (WGS) entry which is preliminary data.</text>
</comment>
<dbReference type="AlphaFoldDB" id="A0AA88YT29"/>
<reference evidence="2" key="1">
    <citation type="submission" date="2019-08" db="EMBL/GenBank/DDBJ databases">
        <title>The improved chromosome-level genome for the pearl oyster Pinctada fucata martensii using PacBio sequencing and Hi-C.</title>
        <authorList>
            <person name="Zheng Z."/>
        </authorList>
    </citation>
    <scope>NUCLEOTIDE SEQUENCE</scope>
    <source>
        <strain evidence="2">ZZ-2019</strain>
        <tissue evidence="2">Adductor muscle</tissue>
    </source>
</reference>
<dbReference type="PROSITE" id="PS51406">
    <property type="entry name" value="FIBRINOGEN_C_2"/>
    <property type="match status" value="1"/>
</dbReference>
<dbReference type="EMBL" id="VSWD01000003">
    <property type="protein sequence ID" value="KAK3106541.1"/>
    <property type="molecule type" value="Genomic_DNA"/>
</dbReference>
<gene>
    <name evidence="2" type="ORF">FSP39_022250</name>
</gene>
<dbReference type="GO" id="GO:0005615">
    <property type="term" value="C:extracellular space"/>
    <property type="evidence" value="ECO:0007669"/>
    <property type="project" value="TreeGrafter"/>
</dbReference>
<keyword evidence="3" id="KW-1185">Reference proteome</keyword>
<dbReference type="SUPFAM" id="SSF56496">
    <property type="entry name" value="Fibrinogen C-terminal domain-like"/>
    <property type="match status" value="1"/>
</dbReference>
<dbReference type="Pfam" id="PF00147">
    <property type="entry name" value="Fibrinogen_C"/>
    <property type="match status" value="1"/>
</dbReference>
<dbReference type="InterPro" id="IPR050373">
    <property type="entry name" value="Fibrinogen_C-term_domain"/>
</dbReference>
<dbReference type="InterPro" id="IPR002181">
    <property type="entry name" value="Fibrinogen_a/b/g_C_dom"/>
</dbReference>
<name>A0AA88YT29_PINIB</name>
<protein>
    <recommendedName>
        <fullName evidence="1">Fibrinogen C-terminal domain-containing protein</fullName>
    </recommendedName>
</protein>
<evidence type="ECO:0000313" key="3">
    <source>
        <dbReference type="Proteomes" id="UP001186944"/>
    </source>
</evidence>
<dbReference type="InterPro" id="IPR014716">
    <property type="entry name" value="Fibrinogen_a/b/g_C_1"/>
</dbReference>
<dbReference type="InterPro" id="IPR036056">
    <property type="entry name" value="Fibrinogen-like_C"/>
</dbReference>
<proteinExistence type="predicted"/>
<evidence type="ECO:0000313" key="2">
    <source>
        <dbReference type="EMBL" id="KAK3106541.1"/>
    </source>
</evidence>
<accession>A0AA88YT29</accession>